<dbReference type="GO" id="GO:0003860">
    <property type="term" value="F:3-hydroxyisobutyryl-CoA hydrolase activity"/>
    <property type="evidence" value="ECO:0007669"/>
    <property type="project" value="UniProtKB-UniRule"/>
</dbReference>
<evidence type="ECO:0000256" key="1">
    <source>
        <dbReference type="ARBA" id="ARBA00001709"/>
    </source>
</evidence>
<sequence length="406" mass="45719">MASDSSNQSSEFDEQVLIEERSQARILTLNRPRQLNALSYHMISRLLKAFAAYEEDPNVNLVILKGQGRAFCAGGDVAAVVHYVTDGYWHFGANFFCNEFTLNYIMATYKKPQVSILNGIVMGGGAGASIHGMFRVATENSVFAMPETALGLFPDIGSSYFLSRLRGFFGEYAGLTGARLDGAEMLACGLATHFVPSTRLPLLEEALFNVSTADPAVINAVIDQFSQRVPLKEKSAFHRTVEEILSALEQEAAKGDDELISASIQSLKKASPMSLKISLRSIREGRLQSIDQCLIREYRMVCHVLRKEVSKDFFEGCRALLVDKDKNPKVEYHSFLTYHKPHHFSYKNLVLVWLEAVIDIRLVLQWEPSKLELISNEMVDKYFAKVDDEVWEDLKLPYRPTRTSRL</sequence>
<organism evidence="6 7">
    <name type="scientific">Cinnamomum micranthum f. kanehirae</name>
    <dbReference type="NCBI Taxonomy" id="337451"/>
    <lineage>
        <taxon>Eukaryota</taxon>
        <taxon>Viridiplantae</taxon>
        <taxon>Streptophyta</taxon>
        <taxon>Embryophyta</taxon>
        <taxon>Tracheophyta</taxon>
        <taxon>Spermatophyta</taxon>
        <taxon>Magnoliopsida</taxon>
        <taxon>Magnoliidae</taxon>
        <taxon>Laurales</taxon>
        <taxon>Lauraceae</taxon>
        <taxon>Cinnamomum</taxon>
    </lineage>
</organism>
<comment type="pathway">
    <text evidence="4">Amino-acid degradation; L-valine degradation.</text>
</comment>
<comment type="similarity">
    <text evidence="4">Belongs to the enoyl-CoA hydratase/isomerase family.</text>
</comment>
<dbReference type="PANTHER" id="PTHR43176:SF3">
    <property type="entry name" value="3-HYDROXYISOBUTYRYL-COA HYDROLASE, MITOCHONDRIAL"/>
    <property type="match status" value="1"/>
</dbReference>
<evidence type="ECO:0000259" key="5">
    <source>
        <dbReference type="Pfam" id="PF16113"/>
    </source>
</evidence>
<dbReference type="CDD" id="cd06558">
    <property type="entry name" value="crotonase-like"/>
    <property type="match status" value="1"/>
</dbReference>
<keyword evidence="7" id="KW-1185">Reference proteome</keyword>
<dbReference type="SUPFAM" id="SSF52096">
    <property type="entry name" value="ClpP/crotonase"/>
    <property type="match status" value="1"/>
</dbReference>
<dbReference type="OrthoDB" id="16820at2759"/>
<dbReference type="InterPro" id="IPR045004">
    <property type="entry name" value="ECH_dom"/>
</dbReference>
<evidence type="ECO:0000313" key="7">
    <source>
        <dbReference type="Proteomes" id="UP000283530"/>
    </source>
</evidence>
<feature type="domain" description="Enoyl-CoA hydratase/isomerase" evidence="5">
    <location>
        <begin position="25"/>
        <end position="334"/>
    </location>
</feature>
<dbReference type="Pfam" id="PF16113">
    <property type="entry name" value="ECH_2"/>
    <property type="match status" value="1"/>
</dbReference>
<name>A0A443PYA2_9MAGN</name>
<dbReference type="Gene3D" id="3.90.226.10">
    <property type="entry name" value="2-enoyl-CoA Hydratase, Chain A, domain 1"/>
    <property type="match status" value="1"/>
</dbReference>
<comment type="catalytic activity">
    <reaction evidence="1 4">
        <text>3-hydroxy-2-methylpropanoyl-CoA + H2O = 3-hydroxy-2-methylpropanoate + CoA + H(+)</text>
        <dbReference type="Rhea" id="RHEA:20888"/>
        <dbReference type="ChEBI" id="CHEBI:11805"/>
        <dbReference type="ChEBI" id="CHEBI:15377"/>
        <dbReference type="ChEBI" id="CHEBI:15378"/>
        <dbReference type="ChEBI" id="CHEBI:57287"/>
        <dbReference type="ChEBI" id="CHEBI:57340"/>
        <dbReference type="EC" id="3.1.2.4"/>
    </reaction>
</comment>
<evidence type="ECO:0000313" key="6">
    <source>
        <dbReference type="EMBL" id="RWR95746.1"/>
    </source>
</evidence>
<keyword evidence="3 4" id="KW-0378">Hydrolase</keyword>
<gene>
    <name evidence="6" type="ORF">CKAN_02510200</name>
</gene>
<accession>A0A443PYA2</accession>
<dbReference type="EMBL" id="QPKB01000011">
    <property type="protein sequence ID" value="RWR95746.1"/>
    <property type="molecule type" value="Genomic_DNA"/>
</dbReference>
<evidence type="ECO:0000256" key="4">
    <source>
        <dbReference type="RuleBase" id="RU369070"/>
    </source>
</evidence>
<dbReference type="Proteomes" id="UP000283530">
    <property type="component" value="Unassembled WGS sequence"/>
</dbReference>
<dbReference type="NCBIfam" id="NF004127">
    <property type="entry name" value="PRK05617.1"/>
    <property type="match status" value="1"/>
</dbReference>
<dbReference type="InterPro" id="IPR029045">
    <property type="entry name" value="ClpP/crotonase-like_dom_sf"/>
</dbReference>
<dbReference type="FunFam" id="3.90.226.10:FF:000027">
    <property type="entry name" value="Probable 3-hydroxyisobutyryl-CoA hydrolase 2"/>
    <property type="match status" value="1"/>
</dbReference>
<evidence type="ECO:0000256" key="2">
    <source>
        <dbReference type="ARBA" id="ARBA00011915"/>
    </source>
</evidence>
<dbReference type="GO" id="GO:0006574">
    <property type="term" value="P:L-valine catabolic process"/>
    <property type="evidence" value="ECO:0007669"/>
    <property type="project" value="UniProtKB-UniRule"/>
</dbReference>
<dbReference type="PANTHER" id="PTHR43176">
    <property type="entry name" value="3-HYDROXYISOBUTYRYL-COA HYDROLASE-RELATED"/>
    <property type="match status" value="1"/>
</dbReference>
<dbReference type="EC" id="3.1.2.4" evidence="2 4"/>
<comment type="function">
    <text evidence="4">Hydrolyzes 3-hydroxyisobutyryl-CoA (HIBYL-CoA), a saline catabolite. Has high activity toward isobutyryl-CoA. Could be an isobutyryl-CoA dehydrogenase that functions in valine catabolism.</text>
</comment>
<proteinExistence type="inferred from homology"/>
<protein>
    <recommendedName>
        <fullName evidence="2 4">3-hydroxyisobutyryl-CoA hydrolase</fullName>
        <shortName evidence="4">HIB-CoA hydrolase</shortName>
        <shortName evidence="4">HIBYL-CoA-H</shortName>
        <ecNumber evidence="2 4">3.1.2.4</ecNumber>
    </recommendedName>
    <alternativeName>
        <fullName evidence="4">3-hydroxyisobutyryl-coenzyme A hydrolase</fullName>
    </alternativeName>
</protein>
<dbReference type="AlphaFoldDB" id="A0A443PYA2"/>
<reference evidence="6 7" key="1">
    <citation type="journal article" date="2019" name="Nat. Plants">
        <title>Stout camphor tree genome fills gaps in understanding of flowering plant genome evolution.</title>
        <authorList>
            <person name="Chaw S.M."/>
            <person name="Liu Y.C."/>
            <person name="Wu Y.W."/>
            <person name="Wang H.Y."/>
            <person name="Lin C.I."/>
            <person name="Wu C.S."/>
            <person name="Ke H.M."/>
            <person name="Chang L.Y."/>
            <person name="Hsu C.Y."/>
            <person name="Yang H.T."/>
            <person name="Sudianto E."/>
            <person name="Hsu M.H."/>
            <person name="Wu K.P."/>
            <person name="Wang L.N."/>
            <person name="Leebens-Mack J.H."/>
            <person name="Tsai I.J."/>
        </authorList>
    </citation>
    <scope>NUCLEOTIDE SEQUENCE [LARGE SCALE GENOMIC DNA]</scope>
    <source>
        <strain evidence="7">cv. Chaw 1501</strain>
        <tissue evidence="6">Young leaves</tissue>
    </source>
</reference>
<dbReference type="InterPro" id="IPR032259">
    <property type="entry name" value="HIBYL-CoA-H"/>
</dbReference>
<comment type="caution">
    <text evidence="6">The sequence shown here is derived from an EMBL/GenBank/DDBJ whole genome shotgun (WGS) entry which is preliminary data.</text>
</comment>
<evidence type="ECO:0000256" key="3">
    <source>
        <dbReference type="ARBA" id="ARBA00022801"/>
    </source>
</evidence>
<dbReference type="STRING" id="337451.A0A443PYA2"/>